<dbReference type="AlphaFoldDB" id="A0A7W3J8F9"/>
<dbReference type="Proteomes" id="UP000540568">
    <property type="component" value="Unassembled WGS sequence"/>
</dbReference>
<sequence length="305" mass="31408">MADDELTRARRALREADTELDLARAYAESRARADGRTRAEGRASGQDADPDESWADAGNVEVLLRDASEPGRVQAGRRPTSSASRRGHALAWTTAAAAVVAGVLALSLTGTPGPGALPGSAPGAGTPGTSTPSASPSSTTWLTPGEVVTRAGKAMSGGECGAKIRSTLGDASTLRFVPADARLETPKAPLDQLPLEVLQASTAAVVLGLAGYDGTNQRLHDDLGISERDGQTVARIGVTPSDAQVQGGDVTRVELLVDTTTWLPVSGEIWAESDGGKQIQVRSELSWSGCTVPSAAPTEESPPPR</sequence>
<feature type="region of interest" description="Disordered" evidence="1">
    <location>
        <begin position="27"/>
        <end position="86"/>
    </location>
</feature>
<evidence type="ECO:0000256" key="1">
    <source>
        <dbReference type="SAM" id="MobiDB-lite"/>
    </source>
</evidence>
<gene>
    <name evidence="3" type="ORF">FHX71_002117</name>
</gene>
<proteinExistence type="predicted"/>
<feature type="compositionally biased region" description="Low complexity" evidence="1">
    <location>
        <begin position="117"/>
        <end position="140"/>
    </location>
</feature>
<organism evidence="3 4">
    <name type="scientific">Promicromonospora sukumoe</name>
    <dbReference type="NCBI Taxonomy" id="88382"/>
    <lineage>
        <taxon>Bacteria</taxon>
        <taxon>Bacillati</taxon>
        <taxon>Actinomycetota</taxon>
        <taxon>Actinomycetes</taxon>
        <taxon>Micrococcales</taxon>
        <taxon>Promicromonosporaceae</taxon>
        <taxon>Promicromonospora</taxon>
    </lineage>
</organism>
<accession>A0A7W3J8F9</accession>
<evidence type="ECO:0000313" key="4">
    <source>
        <dbReference type="Proteomes" id="UP000540568"/>
    </source>
</evidence>
<keyword evidence="4" id="KW-1185">Reference proteome</keyword>
<keyword evidence="2" id="KW-0812">Transmembrane</keyword>
<evidence type="ECO:0000313" key="3">
    <source>
        <dbReference type="EMBL" id="MBA8808175.1"/>
    </source>
</evidence>
<name>A0A7W3J8F9_9MICO</name>
<feature type="compositionally biased region" description="Basic and acidic residues" evidence="1">
    <location>
        <begin position="27"/>
        <end position="41"/>
    </location>
</feature>
<keyword evidence="2" id="KW-0472">Membrane</keyword>
<dbReference type="RefSeq" id="WP_182616018.1">
    <property type="nucleotide sequence ID" value="NZ_BAAATF010000003.1"/>
</dbReference>
<evidence type="ECO:0000256" key="2">
    <source>
        <dbReference type="SAM" id="Phobius"/>
    </source>
</evidence>
<comment type="caution">
    <text evidence="3">The sequence shown here is derived from an EMBL/GenBank/DDBJ whole genome shotgun (WGS) entry which is preliminary data.</text>
</comment>
<dbReference type="EMBL" id="JACGWV010000001">
    <property type="protein sequence ID" value="MBA8808175.1"/>
    <property type="molecule type" value="Genomic_DNA"/>
</dbReference>
<protein>
    <submittedName>
        <fullName evidence="3">Uncharacterized protein</fullName>
    </submittedName>
</protein>
<reference evidence="3 4" key="1">
    <citation type="submission" date="2020-07" db="EMBL/GenBank/DDBJ databases">
        <title>Sequencing the genomes of 1000 actinobacteria strains.</title>
        <authorList>
            <person name="Klenk H.-P."/>
        </authorList>
    </citation>
    <scope>NUCLEOTIDE SEQUENCE [LARGE SCALE GENOMIC DNA]</scope>
    <source>
        <strain evidence="3 4">DSM 44121</strain>
    </source>
</reference>
<feature type="transmembrane region" description="Helical" evidence="2">
    <location>
        <begin position="87"/>
        <end position="108"/>
    </location>
</feature>
<keyword evidence="2" id="KW-1133">Transmembrane helix</keyword>
<feature type="region of interest" description="Disordered" evidence="1">
    <location>
        <begin position="115"/>
        <end position="142"/>
    </location>
</feature>